<sequence>MINISECPVIFEQNVAWGDMDAFGHVNNVQYYRYIESARICYFDELDIFKQDVFTVVASNQCKYFSPILYPDQLKIGVRVEELRNSAIRMSYLIWSMQQQKIAAAAEAVIVCVDKVNMQKIAMPEMVRQKIKQIELRAQHVI</sequence>
<dbReference type="InterPro" id="IPR050563">
    <property type="entry name" value="4-hydroxybenzoyl-CoA_TE"/>
</dbReference>
<evidence type="ECO:0000256" key="2">
    <source>
        <dbReference type="ARBA" id="ARBA00022801"/>
    </source>
</evidence>
<accession>A0A4V2DPY6</accession>
<dbReference type="PANTHER" id="PTHR31793">
    <property type="entry name" value="4-HYDROXYBENZOYL-COA THIOESTERASE FAMILY MEMBER"/>
    <property type="match status" value="1"/>
</dbReference>
<dbReference type="STRING" id="202951.GCA_001485025_02132"/>
<dbReference type="GO" id="GO:0047617">
    <property type="term" value="F:fatty acyl-CoA hydrolase activity"/>
    <property type="evidence" value="ECO:0007669"/>
    <property type="project" value="TreeGrafter"/>
</dbReference>
<comment type="similarity">
    <text evidence="1">Belongs to the 4-hydroxybenzoyl-CoA thioesterase family.</text>
</comment>
<name>A0A4V2DPY6_9GAMM</name>
<dbReference type="CDD" id="cd00586">
    <property type="entry name" value="4HBT"/>
    <property type="match status" value="1"/>
</dbReference>
<protein>
    <submittedName>
        <fullName evidence="3">Acyl-CoA thioesterase</fullName>
    </submittedName>
</protein>
<dbReference type="InterPro" id="IPR029069">
    <property type="entry name" value="HotDog_dom_sf"/>
</dbReference>
<evidence type="ECO:0000313" key="4">
    <source>
        <dbReference type="Proteomes" id="UP000293483"/>
    </source>
</evidence>
<dbReference type="SUPFAM" id="SSF54637">
    <property type="entry name" value="Thioesterase/thiol ester dehydrase-isomerase"/>
    <property type="match status" value="1"/>
</dbReference>
<dbReference type="EMBL" id="SGSU01000004">
    <property type="protein sequence ID" value="RZG68484.1"/>
    <property type="molecule type" value="Genomic_DNA"/>
</dbReference>
<evidence type="ECO:0000313" key="3">
    <source>
        <dbReference type="EMBL" id="RZG68484.1"/>
    </source>
</evidence>
<dbReference type="Pfam" id="PF13279">
    <property type="entry name" value="4HBT_2"/>
    <property type="match status" value="1"/>
</dbReference>
<organism evidence="3 4">
    <name type="scientific">Acinetobacter bouvetii</name>
    <dbReference type="NCBI Taxonomy" id="202951"/>
    <lineage>
        <taxon>Bacteria</taxon>
        <taxon>Pseudomonadati</taxon>
        <taxon>Pseudomonadota</taxon>
        <taxon>Gammaproteobacteria</taxon>
        <taxon>Moraxellales</taxon>
        <taxon>Moraxellaceae</taxon>
        <taxon>Acinetobacter</taxon>
    </lineage>
</organism>
<comment type="caution">
    <text evidence="3">The sequence shown here is derived from an EMBL/GenBank/DDBJ whole genome shotgun (WGS) entry which is preliminary data.</text>
</comment>
<evidence type="ECO:0000256" key="1">
    <source>
        <dbReference type="ARBA" id="ARBA00005953"/>
    </source>
</evidence>
<dbReference type="Gene3D" id="3.10.129.10">
    <property type="entry name" value="Hotdog Thioesterase"/>
    <property type="match status" value="1"/>
</dbReference>
<dbReference type="PIRSF" id="PIRSF003230">
    <property type="entry name" value="YbgC"/>
    <property type="match status" value="1"/>
</dbReference>
<dbReference type="AlphaFoldDB" id="A0A4V2DPY6"/>
<reference evidence="3 4" key="1">
    <citation type="submission" date="2019-02" db="EMBL/GenBank/DDBJ databases">
        <title>The Batch Genome Submission of Acinetobacter spp. strains.</title>
        <authorList>
            <person name="Qin J."/>
            <person name="Hu Y."/>
            <person name="Ye H."/>
            <person name="Wei L."/>
            <person name="Feng Y."/>
            <person name="Zong Z."/>
        </authorList>
    </citation>
    <scope>NUCLEOTIDE SEQUENCE [LARGE SCALE GENOMIC DNA]</scope>
    <source>
        <strain evidence="3 4">WCHABo060081</strain>
    </source>
</reference>
<dbReference type="Proteomes" id="UP000293483">
    <property type="component" value="Unassembled WGS sequence"/>
</dbReference>
<dbReference type="InterPro" id="IPR006684">
    <property type="entry name" value="YbgC/YbaW"/>
</dbReference>
<gene>
    <name evidence="3" type="ORF">EXE25_05395</name>
</gene>
<dbReference type="PANTHER" id="PTHR31793:SF39">
    <property type="entry name" value="THIOESTERASE_THIOL ESTER DEHYDRASE-ISOMERASE"/>
    <property type="match status" value="1"/>
</dbReference>
<proteinExistence type="inferred from homology"/>
<keyword evidence="2" id="KW-0378">Hydrolase</keyword>
<dbReference type="RefSeq" id="WP_130144507.1">
    <property type="nucleotide sequence ID" value="NZ_SGSU01000004.1"/>
</dbReference>